<proteinExistence type="inferred from homology"/>
<evidence type="ECO:0000256" key="2">
    <source>
        <dbReference type="ARBA" id="ARBA00012406"/>
    </source>
</evidence>
<dbReference type="PROSITE" id="PS50088">
    <property type="entry name" value="ANK_REPEAT"/>
    <property type="match status" value="2"/>
</dbReference>
<dbReference type="PROSITE" id="PS50011">
    <property type="entry name" value="PROTEIN_KINASE_DOM"/>
    <property type="match status" value="1"/>
</dbReference>
<evidence type="ECO:0000259" key="13">
    <source>
        <dbReference type="PROSITE" id="PS50011"/>
    </source>
</evidence>
<dbReference type="Gene3D" id="1.10.510.10">
    <property type="entry name" value="Transferase(Phosphotransferase) domain 1"/>
    <property type="match status" value="1"/>
</dbReference>
<dbReference type="GO" id="GO:0005524">
    <property type="term" value="F:ATP binding"/>
    <property type="evidence" value="ECO:0007669"/>
    <property type="project" value="UniProtKB-UniRule"/>
</dbReference>
<feature type="repeat" description="ANK" evidence="10">
    <location>
        <begin position="135"/>
        <end position="167"/>
    </location>
</feature>
<dbReference type="AlphaFoldDB" id="A0A2K1KW28"/>
<feature type="compositionally biased region" description="Basic and acidic residues" evidence="12">
    <location>
        <begin position="383"/>
        <end position="396"/>
    </location>
</feature>
<protein>
    <recommendedName>
        <fullName evidence="2">mitogen-activated protein kinase kinase kinase</fullName>
        <ecNumber evidence="2">2.7.11.25</ecNumber>
    </recommendedName>
</protein>
<dbReference type="SMART" id="SM00248">
    <property type="entry name" value="ANK"/>
    <property type="match status" value="2"/>
</dbReference>
<dbReference type="InterPro" id="IPR000719">
    <property type="entry name" value="Prot_kinase_dom"/>
</dbReference>
<gene>
    <name evidence="14" type="ORF">PHYPA_004997</name>
</gene>
<dbReference type="EnsemblPlants" id="Pp3c3_26430V3.1">
    <property type="protein sequence ID" value="Pp3c3_26430V3.1"/>
    <property type="gene ID" value="Pp3c3_26430"/>
</dbReference>
<evidence type="ECO:0000313" key="15">
    <source>
        <dbReference type="EnsemblPlants" id="Pp3c3_26430V3.1"/>
    </source>
</evidence>
<dbReference type="InParanoid" id="A0A2K1KW28"/>
<dbReference type="InterPro" id="IPR050538">
    <property type="entry name" value="MAP_kinase_kinase_kinase"/>
</dbReference>
<feature type="compositionally biased region" description="Polar residues" evidence="12">
    <location>
        <begin position="289"/>
        <end position="298"/>
    </location>
</feature>
<reference evidence="15" key="3">
    <citation type="submission" date="2020-12" db="UniProtKB">
        <authorList>
            <consortium name="EnsemblPlants"/>
        </authorList>
    </citation>
    <scope>IDENTIFICATION</scope>
</reference>
<feature type="repeat" description="ANK" evidence="10">
    <location>
        <begin position="102"/>
        <end position="134"/>
    </location>
</feature>
<dbReference type="EMBL" id="ABEU02000003">
    <property type="protein sequence ID" value="PNR58002.1"/>
    <property type="molecule type" value="Genomic_DNA"/>
</dbReference>
<keyword evidence="5 11" id="KW-0547">Nucleotide-binding</keyword>
<evidence type="ECO:0000256" key="9">
    <source>
        <dbReference type="ARBA" id="ARBA00048329"/>
    </source>
</evidence>
<dbReference type="PANTHER" id="PTHR48016:SF56">
    <property type="entry name" value="MAPKK KINASE"/>
    <property type="match status" value="1"/>
</dbReference>
<dbReference type="EC" id="2.7.11.25" evidence="2"/>
<name>A0A2K1KW28_PHYPA</name>
<feature type="region of interest" description="Disordered" evidence="12">
    <location>
        <begin position="1"/>
        <end position="22"/>
    </location>
</feature>
<feature type="domain" description="Protein kinase" evidence="13">
    <location>
        <begin position="601"/>
        <end position="864"/>
    </location>
</feature>
<keyword evidence="16" id="KW-1185">Reference proteome</keyword>
<evidence type="ECO:0000256" key="10">
    <source>
        <dbReference type="PROSITE-ProRule" id="PRU00023"/>
    </source>
</evidence>
<dbReference type="SUPFAM" id="SSF48403">
    <property type="entry name" value="Ankyrin repeat"/>
    <property type="match status" value="1"/>
</dbReference>
<evidence type="ECO:0000256" key="12">
    <source>
        <dbReference type="SAM" id="MobiDB-lite"/>
    </source>
</evidence>
<reference evidence="14 16" key="2">
    <citation type="journal article" date="2018" name="Plant J.">
        <title>The Physcomitrella patens chromosome-scale assembly reveals moss genome structure and evolution.</title>
        <authorList>
            <person name="Lang D."/>
            <person name="Ullrich K.K."/>
            <person name="Murat F."/>
            <person name="Fuchs J."/>
            <person name="Jenkins J."/>
            <person name="Haas F.B."/>
            <person name="Piednoel M."/>
            <person name="Gundlach H."/>
            <person name="Van Bel M."/>
            <person name="Meyberg R."/>
            <person name="Vives C."/>
            <person name="Morata J."/>
            <person name="Symeonidi A."/>
            <person name="Hiss M."/>
            <person name="Muchero W."/>
            <person name="Kamisugi Y."/>
            <person name="Saleh O."/>
            <person name="Blanc G."/>
            <person name="Decker E.L."/>
            <person name="van Gessel N."/>
            <person name="Grimwood J."/>
            <person name="Hayes R.D."/>
            <person name="Graham S.W."/>
            <person name="Gunter L.E."/>
            <person name="McDaniel S.F."/>
            <person name="Hoernstein S.N.W."/>
            <person name="Larsson A."/>
            <person name="Li F.W."/>
            <person name="Perroud P.F."/>
            <person name="Phillips J."/>
            <person name="Ranjan P."/>
            <person name="Rokshar D.S."/>
            <person name="Rothfels C.J."/>
            <person name="Schneider L."/>
            <person name="Shu S."/>
            <person name="Stevenson D.W."/>
            <person name="Thummler F."/>
            <person name="Tillich M."/>
            <person name="Villarreal Aguilar J.C."/>
            <person name="Widiez T."/>
            <person name="Wong G.K."/>
            <person name="Wymore A."/>
            <person name="Zhang Y."/>
            <person name="Zimmer A.D."/>
            <person name="Quatrano R.S."/>
            <person name="Mayer K.F.X."/>
            <person name="Goodstein D."/>
            <person name="Casacuberta J.M."/>
            <person name="Vandepoele K."/>
            <person name="Reski R."/>
            <person name="Cuming A.C."/>
            <person name="Tuskan G.A."/>
            <person name="Maumus F."/>
            <person name="Salse J."/>
            <person name="Schmutz J."/>
            <person name="Rensing S.A."/>
        </authorList>
    </citation>
    <scope>NUCLEOTIDE SEQUENCE [LARGE SCALE GENOMIC DNA]</scope>
    <source>
        <strain evidence="15 16">cv. Gransden 2004</strain>
    </source>
</reference>
<dbReference type="PRINTS" id="PR00109">
    <property type="entry name" value="TYRKINASE"/>
</dbReference>
<evidence type="ECO:0000256" key="6">
    <source>
        <dbReference type="ARBA" id="ARBA00022777"/>
    </source>
</evidence>
<feature type="region of interest" description="Disordered" evidence="12">
    <location>
        <begin position="352"/>
        <end position="416"/>
    </location>
</feature>
<accession>A0A2K1KW28</accession>
<dbReference type="Gene3D" id="1.25.40.20">
    <property type="entry name" value="Ankyrin repeat-containing domain"/>
    <property type="match status" value="1"/>
</dbReference>
<keyword evidence="10" id="KW-0040">ANK repeat</keyword>
<dbReference type="GO" id="GO:0004709">
    <property type="term" value="F:MAP kinase kinase kinase activity"/>
    <property type="evidence" value="ECO:0007669"/>
    <property type="project" value="UniProtKB-EC"/>
</dbReference>
<dbReference type="PaxDb" id="3218-PP1S351_40V6.1"/>
<evidence type="ECO:0000256" key="1">
    <source>
        <dbReference type="ARBA" id="ARBA00006529"/>
    </source>
</evidence>
<dbReference type="Proteomes" id="UP000006727">
    <property type="component" value="Chromosome 3"/>
</dbReference>
<dbReference type="GO" id="GO:0007165">
    <property type="term" value="P:signal transduction"/>
    <property type="evidence" value="ECO:0000318"/>
    <property type="project" value="GO_Central"/>
</dbReference>
<dbReference type="Gramene" id="Pp3c3_26430V3.1">
    <property type="protein sequence ID" value="Pp3c3_26430V3.1"/>
    <property type="gene ID" value="Pp3c3_26430"/>
</dbReference>
<evidence type="ECO:0000256" key="11">
    <source>
        <dbReference type="PROSITE-ProRule" id="PRU10141"/>
    </source>
</evidence>
<feature type="compositionally biased region" description="Polar residues" evidence="12">
    <location>
        <begin position="357"/>
        <end position="374"/>
    </location>
</feature>
<keyword evidence="6" id="KW-0418">Kinase</keyword>
<evidence type="ECO:0000313" key="16">
    <source>
        <dbReference type="Proteomes" id="UP000006727"/>
    </source>
</evidence>
<dbReference type="CDD" id="cd06606">
    <property type="entry name" value="STKc_MAPKKK"/>
    <property type="match status" value="1"/>
</dbReference>
<dbReference type="SMART" id="SM00220">
    <property type="entry name" value="S_TKc"/>
    <property type="match status" value="1"/>
</dbReference>
<keyword evidence="3" id="KW-0723">Serine/threonine-protein kinase</keyword>
<feature type="compositionally biased region" description="Low complexity" evidence="12">
    <location>
        <begin position="571"/>
        <end position="580"/>
    </location>
</feature>
<dbReference type="InterPro" id="IPR002110">
    <property type="entry name" value="Ankyrin_rpt"/>
</dbReference>
<evidence type="ECO:0000256" key="7">
    <source>
        <dbReference type="ARBA" id="ARBA00022840"/>
    </source>
</evidence>
<dbReference type="InterPro" id="IPR008271">
    <property type="entry name" value="Ser/Thr_kinase_AS"/>
</dbReference>
<comment type="catalytic activity">
    <reaction evidence="9">
        <text>L-seryl-[protein] + ATP = O-phospho-L-seryl-[protein] + ADP + H(+)</text>
        <dbReference type="Rhea" id="RHEA:17989"/>
        <dbReference type="Rhea" id="RHEA-COMP:9863"/>
        <dbReference type="Rhea" id="RHEA-COMP:11604"/>
        <dbReference type="ChEBI" id="CHEBI:15378"/>
        <dbReference type="ChEBI" id="CHEBI:29999"/>
        <dbReference type="ChEBI" id="CHEBI:30616"/>
        <dbReference type="ChEBI" id="CHEBI:83421"/>
        <dbReference type="ChEBI" id="CHEBI:456216"/>
        <dbReference type="EC" id="2.7.11.25"/>
    </reaction>
</comment>
<evidence type="ECO:0000256" key="8">
    <source>
        <dbReference type="ARBA" id="ARBA00047559"/>
    </source>
</evidence>
<dbReference type="InterPro" id="IPR036770">
    <property type="entry name" value="Ankyrin_rpt-contain_sf"/>
</dbReference>
<dbReference type="GO" id="GO:0004672">
    <property type="term" value="F:protein kinase activity"/>
    <property type="evidence" value="ECO:0000318"/>
    <property type="project" value="GO_Central"/>
</dbReference>
<evidence type="ECO:0000313" key="14">
    <source>
        <dbReference type="EMBL" id="PNR58002.1"/>
    </source>
</evidence>
<organism evidence="14">
    <name type="scientific">Physcomitrium patens</name>
    <name type="common">Spreading-leaved earth moss</name>
    <name type="synonym">Physcomitrella patens</name>
    <dbReference type="NCBI Taxonomy" id="3218"/>
    <lineage>
        <taxon>Eukaryota</taxon>
        <taxon>Viridiplantae</taxon>
        <taxon>Streptophyta</taxon>
        <taxon>Embryophyta</taxon>
        <taxon>Bryophyta</taxon>
        <taxon>Bryophytina</taxon>
        <taxon>Bryopsida</taxon>
        <taxon>Funariidae</taxon>
        <taxon>Funariales</taxon>
        <taxon>Funariaceae</taxon>
        <taxon>Physcomitrium</taxon>
    </lineage>
</organism>
<dbReference type="InterPro" id="IPR001245">
    <property type="entry name" value="Ser-Thr/Tyr_kinase_cat_dom"/>
</dbReference>
<feature type="region of interest" description="Disordered" evidence="12">
    <location>
        <begin position="289"/>
        <end position="316"/>
    </location>
</feature>
<feature type="compositionally biased region" description="Basic and acidic residues" evidence="12">
    <location>
        <begin position="470"/>
        <end position="480"/>
    </location>
</feature>
<evidence type="ECO:0000256" key="5">
    <source>
        <dbReference type="ARBA" id="ARBA00022741"/>
    </source>
</evidence>
<dbReference type="PROSITE" id="PS50297">
    <property type="entry name" value="ANK_REP_REGION"/>
    <property type="match status" value="2"/>
</dbReference>
<sequence length="871" mass="95171">MHNIAAVYRSRSVPPSPGMQLPSTPGFGKMEQATSSPITFGRLESNYARRGNFVGDAGSFGAESTGVPGSGVLEDAIRAQNLERVLAILEQGFSPNGERGSSETPPLLLAVGTGSETLVKLLLEAGANVNACDGRQYTALHYAVASGNRGIVNILLYAGANIYAKSDSDLLPVQLATDPAISEHLGARMKSDIEGRMSPRPTLAHSSIHMPDLYQWRKNSLFSNNRSTSFSEAGEFDRSMREGHERNMTSGMDVNTGSSQDHEVAGTIQGYREDASIQPEKWGANRQISQNTAGQAVGSSPMDWEIDGTSSFKGSLTRSLPERVLHERLPLQRVPSIKAAPKHNLNAPQEELLRQSIDPTEQATYSDVKSTAAINSEEAESDPSDRNSSRGFEDNKINGVNEEVDSGLSSSQERTAEMRKRFARACDSMAPSMMEKFRAAALPGHKLEVHENEEYLSEKSSGTPQAPETPRQEEKPETRVLDNPQRASSIPNEKADSADVRPASVLKGDARKMKEKKKTVTFAVAEQPTDVNLALIREDWHEAARSGCVGCGKPGCEGRCIAPDKQSSASTSEIASCSSSQTVPDKFSTNVQPTRTGSVRWTRGELLGEGAYGKVYAGLNQDTGELMAVKQLKLNIAAEGQERQFYLAALEREIALYKIMRHKHIVGYIDMEQDTETGSLYVFLEYVSGGSIQSMLERFGRFSEPLVRVYTRQLLLGLEYLHGKKIVHRDIKGGNVLVDADGVIKLADFGASKAFHDPTQTDGFKSIRGSVFWMAPEVIKGDGYGRRADIWSVGCTVVEMLTAEHPWPEMDNTWTAIFHIAKASSGPPIPEGVSDVVKDFLSQCFQLEARRRPTSTELLQHPFVAEIPTQT</sequence>
<feature type="binding site" evidence="11">
    <location>
        <position position="630"/>
    </location>
    <ligand>
        <name>ATP</name>
        <dbReference type="ChEBI" id="CHEBI:30616"/>
    </ligand>
</feature>
<feature type="region of interest" description="Disordered" evidence="12">
    <location>
        <begin position="571"/>
        <end position="594"/>
    </location>
</feature>
<evidence type="ECO:0000256" key="3">
    <source>
        <dbReference type="ARBA" id="ARBA00022527"/>
    </source>
</evidence>
<dbReference type="PROSITE" id="PS00107">
    <property type="entry name" value="PROTEIN_KINASE_ATP"/>
    <property type="match status" value="1"/>
</dbReference>
<feature type="region of interest" description="Disordered" evidence="12">
    <location>
        <begin position="453"/>
        <end position="503"/>
    </location>
</feature>
<dbReference type="STRING" id="3218.A0A2K1KW28"/>
<reference evidence="14 16" key="1">
    <citation type="journal article" date="2008" name="Science">
        <title>The Physcomitrella genome reveals evolutionary insights into the conquest of land by plants.</title>
        <authorList>
            <person name="Rensing S."/>
            <person name="Lang D."/>
            <person name="Zimmer A."/>
            <person name="Terry A."/>
            <person name="Salamov A."/>
            <person name="Shapiro H."/>
            <person name="Nishiyama T."/>
            <person name="Perroud P.-F."/>
            <person name="Lindquist E."/>
            <person name="Kamisugi Y."/>
            <person name="Tanahashi T."/>
            <person name="Sakakibara K."/>
            <person name="Fujita T."/>
            <person name="Oishi K."/>
            <person name="Shin-I T."/>
            <person name="Kuroki Y."/>
            <person name="Toyoda A."/>
            <person name="Suzuki Y."/>
            <person name="Hashimoto A."/>
            <person name="Yamaguchi K."/>
            <person name="Sugano A."/>
            <person name="Kohara Y."/>
            <person name="Fujiyama A."/>
            <person name="Anterola A."/>
            <person name="Aoki S."/>
            <person name="Ashton N."/>
            <person name="Barbazuk W.B."/>
            <person name="Barker E."/>
            <person name="Bennetzen J."/>
            <person name="Bezanilla M."/>
            <person name="Blankenship R."/>
            <person name="Cho S.H."/>
            <person name="Dutcher S."/>
            <person name="Estelle M."/>
            <person name="Fawcett J.A."/>
            <person name="Gundlach H."/>
            <person name="Hanada K."/>
            <person name="Heyl A."/>
            <person name="Hicks K.A."/>
            <person name="Hugh J."/>
            <person name="Lohr M."/>
            <person name="Mayer K."/>
            <person name="Melkozernov A."/>
            <person name="Murata T."/>
            <person name="Nelson D."/>
            <person name="Pils B."/>
            <person name="Prigge M."/>
            <person name="Reiss B."/>
            <person name="Renner T."/>
            <person name="Rombauts S."/>
            <person name="Rushton P."/>
            <person name="Sanderfoot A."/>
            <person name="Schween G."/>
            <person name="Shiu S.-H."/>
            <person name="Stueber K."/>
            <person name="Theodoulou F.L."/>
            <person name="Tu H."/>
            <person name="Van de Peer Y."/>
            <person name="Verrier P.J."/>
            <person name="Waters E."/>
            <person name="Wood A."/>
            <person name="Yang L."/>
            <person name="Cove D."/>
            <person name="Cuming A."/>
            <person name="Hasebe M."/>
            <person name="Lucas S."/>
            <person name="Mishler D.B."/>
            <person name="Reski R."/>
            <person name="Grigoriev I."/>
            <person name="Quatrano R.S."/>
            <person name="Boore J.L."/>
        </authorList>
    </citation>
    <scope>NUCLEOTIDE SEQUENCE [LARGE SCALE GENOMIC DNA]</scope>
    <source>
        <strain evidence="15 16">cv. Gransden 2004</strain>
    </source>
</reference>
<dbReference type="Pfam" id="PF12796">
    <property type="entry name" value="Ank_2"/>
    <property type="match status" value="1"/>
</dbReference>
<dbReference type="InterPro" id="IPR011009">
    <property type="entry name" value="Kinase-like_dom_sf"/>
</dbReference>
<dbReference type="PANTHER" id="PTHR48016">
    <property type="entry name" value="MAP KINASE KINASE KINASE SSK2-RELATED-RELATED"/>
    <property type="match status" value="1"/>
</dbReference>
<evidence type="ECO:0000256" key="4">
    <source>
        <dbReference type="ARBA" id="ARBA00022679"/>
    </source>
</evidence>
<dbReference type="PROSITE" id="PS00108">
    <property type="entry name" value="PROTEIN_KINASE_ST"/>
    <property type="match status" value="1"/>
</dbReference>
<keyword evidence="7 11" id="KW-0067">ATP-binding</keyword>
<feature type="compositionally biased region" description="Polar residues" evidence="12">
    <location>
        <begin position="581"/>
        <end position="594"/>
    </location>
</feature>
<dbReference type="InterPro" id="IPR017441">
    <property type="entry name" value="Protein_kinase_ATP_BS"/>
</dbReference>
<keyword evidence="4" id="KW-0808">Transferase</keyword>
<comment type="catalytic activity">
    <reaction evidence="8">
        <text>L-threonyl-[protein] + ATP = O-phospho-L-threonyl-[protein] + ADP + H(+)</text>
        <dbReference type="Rhea" id="RHEA:46608"/>
        <dbReference type="Rhea" id="RHEA-COMP:11060"/>
        <dbReference type="Rhea" id="RHEA-COMP:11605"/>
        <dbReference type="ChEBI" id="CHEBI:15378"/>
        <dbReference type="ChEBI" id="CHEBI:30013"/>
        <dbReference type="ChEBI" id="CHEBI:30616"/>
        <dbReference type="ChEBI" id="CHEBI:61977"/>
        <dbReference type="ChEBI" id="CHEBI:456216"/>
        <dbReference type="EC" id="2.7.11.25"/>
    </reaction>
</comment>
<dbReference type="Pfam" id="PF00069">
    <property type="entry name" value="Pkinase"/>
    <property type="match status" value="1"/>
</dbReference>
<dbReference type="SUPFAM" id="SSF56112">
    <property type="entry name" value="Protein kinase-like (PK-like)"/>
    <property type="match status" value="1"/>
</dbReference>
<comment type="similarity">
    <text evidence="1">Belongs to the protein kinase superfamily. STE Ser/Thr protein kinase family. MAP kinase kinase kinase subfamily.</text>
</comment>